<feature type="domain" description="Subtilisin-like protease fibronectin type-III" evidence="1">
    <location>
        <begin position="25"/>
        <end position="126"/>
    </location>
</feature>
<dbReference type="EMBL" id="GBRH01163966">
    <property type="protein sequence ID" value="JAE33930.1"/>
    <property type="molecule type" value="Transcribed_RNA"/>
</dbReference>
<dbReference type="Pfam" id="PF17766">
    <property type="entry name" value="fn3_6"/>
    <property type="match status" value="1"/>
</dbReference>
<dbReference type="AlphaFoldDB" id="A0A0A9H9P7"/>
<evidence type="ECO:0000313" key="2">
    <source>
        <dbReference type="EMBL" id="JAE33930.1"/>
    </source>
</evidence>
<proteinExistence type="predicted"/>
<evidence type="ECO:0000259" key="1">
    <source>
        <dbReference type="Pfam" id="PF17766"/>
    </source>
</evidence>
<name>A0A0A9H9P7_ARUDO</name>
<dbReference type="InterPro" id="IPR041469">
    <property type="entry name" value="Subtilisin-like_FN3"/>
</dbReference>
<organism evidence="2">
    <name type="scientific">Arundo donax</name>
    <name type="common">Giant reed</name>
    <name type="synonym">Donax arundinaceus</name>
    <dbReference type="NCBI Taxonomy" id="35708"/>
    <lineage>
        <taxon>Eukaryota</taxon>
        <taxon>Viridiplantae</taxon>
        <taxon>Streptophyta</taxon>
        <taxon>Embryophyta</taxon>
        <taxon>Tracheophyta</taxon>
        <taxon>Spermatophyta</taxon>
        <taxon>Magnoliopsida</taxon>
        <taxon>Liliopsida</taxon>
        <taxon>Poales</taxon>
        <taxon>Poaceae</taxon>
        <taxon>PACMAD clade</taxon>
        <taxon>Arundinoideae</taxon>
        <taxon>Arundineae</taxon>
        <taxon>Arundo</taxon>
    </lineage>
</organism>
<sequence length="145" mass="15090">MEIFKITHTGVNCSAVLHQNNGFSLNYPSIAVAFKNGTKSAVLQRTVTNVGTPNSTYTVQVVAPPGVKVSVAPTTLAFVEFGEKRSFQVTVSAPSPPAAKDSAEGSLVWKQSGGQGNHVVRSPIAVTWVVVGSSIASATSYSVIV</sequence>
<dbReference type="Gene3D" id="2.60.40.2310">
    <property type="match status" value="1"/>
</dbReference>
<protein>
    <recommendedName>
        <fullName evidence="1">Subtilisin-like protease fibronectin type-III domain-containing protein</fullName>
    </recommendedName>
</protein>
<reference evidence="2" key="1">
    <citation type="submission" date="2014-09" db="EMBL/GenBank/DDBJ databases">
        <authorList>
            <person name="Magalhaes I.L.F."/>
            <person name="Oliveira U."/>
            <person name="Santos F.R."/>
            <person name="Vidigal T.H.D.A."/>
            <person name="Brescovit A.D."/>
            <person name="Santos A.J."/>
        </authorList>
    </citation>
    <scope>NUCLEOTIDE SEQUENCE</scope>
    <source>
        <tissue evidence="2">Shoot tissue taken approximately 20 cm above the soil surface</tissue>
    </source>
</reference>
<accession>A0A0A9H9P7</accession>
<reference evidence="2" key="2">
    <citation type="journal article" date="2015" name="Data Brief">
        <title>Shoot transcriptome of the giant reed, Arundo donax.</title>
        <authorList>
            <person name="Barrero R.A."/>
            <person name="Guerrero F.D."/>
            <person name="Moolhuijzen P."/>
            <person name="Goolsby J.A."/>
            <person name="Tidwell J."/>
            <person name="Bellgard S.E."/>
            <person name="Bellgard M.I."/>
        </authorList>
    </citation>
    <scope>NUCLEOTIDE SEQUENCE</scope>
    <source>
        <tissue evidence="2">Shoot tissue taken approximately 20 cm above the soil surface</tissue>
    </source>
</reference>